<proteinExistence type="predicted"/>
<dbReference type="EMBL" id="JACAZH010000012">
    <property type="protein sequence ID" value="KAF7353525.1"/>
    <property type="molecule type" value="Genomic_DNA"/>
</dbReference>
<comment type="caution">
    <text evidence="1">The sequence shown here is derived from an EMBL/GenBank/DDBJ whole genome shotgun (WGS) entry which is preliminary data.</text>
</comment>
<sequence>MPPRSGSGSMQCGAGPDGPTLSVPRDPCGLSLFYYSVRCYRTASHSPHFLALLLFVPSSPFSSLASPSFKGEAASSTPLPLRSLSRPACFSNIQTHFPSWDEPNWIPHARSARTGANAHRVGYLLDIGAGIAPVVGASLVKREDSEGIGLVCITNKARGERTTS</sequence>
<protein>
    <submittedName>
        <fullName evidence="1">Uncharacterized protein</fullName>
    </submittedName>
</protein>
<dbReference type="OrthoDB" id="1867259at2759"/>
<reference evidence="1" key="1">
    <citation type="submission" date="2020-05" db="EMBL/GenBank/DDBJ databases">
        <title>Mycena genomes resolve the evolution of fungal bioluminescence.</title>
        <authorList>
            <person name="Tsai I.J."/>
        </authorList>
    </citation>
    <scope>NUCLEOTIDE SEQUENCE</scope>
    <source>
        <strain evidence="1">160909Yilan</strain>
    </source>
</reference>
<keyword evidence="2" id="KW-1185">Reference proteome</keyword>
<accession>A0A8H6Y8G7</accession>
<organism evidence="1 2">
    <name type="scientific">Mycena sanguinolenta</name>
    <dbReference type="NCBI Taxonomy" id="230812"/>
    <lineage>
        <taxon>Eukaryota</taxon>
        <taxon>Fungi</taxon>
        <taxon>Dikarya</taxon>
        <taxon>Basidiomycota</taxon>
        <taxon>Agaricomycotina</taxon>
        <taxon>Agaricomycetes</taxon>
        <taxon>Agaricomycetidae</taxon>
        <taxon>Agaricales</taxon>
        <taxon>Marasmiineae</taxon>
        <taxon>Mycenaceae</taxon>
        <taxon>Mycena</taxon>
    </lineage>
</organism>
<dbReference type="Proteomes" id="UP000623467">
    <property type="component" value="Unassembled WGS sequence"/>
</dbReference>
<gene>
    <name evidence="1" type="ORF">MSAN_01542300</name>
</gene>
<evidence type="ECO:0000313" key="1">
    <source>
        <dbReference type="EMBL" id="KAF7353525.1"/>
    </source>
</evidence>
<name>A0A8H6Y8G7_9AGAR</name>
<dbReference type="AlphaFoldDB" id="A0A8H6Y8G7"/>
<evidence type="ECO:0000313" key="2">
    <source>
        <dbReference type="Proteomes" id="UP000623467"/>
    </source>
</evidence>